<name>A0A222P3I4_9GAMM</name>
<organism evidence="1 2">
    <name type="scientific">Legionella clemsonensis</name>
    <dbReference type="NCBI Taxonomy" id="1867846"/>
    <lineage>
        <taxon>Bacteria</taxon>
        <taxon>Pseudomonadati</taxon>
        <taxon>Pseudomonadota</taxon>
        <taxon>Gammaproteobacteria</taxon>
        <taxon>Legionellales</taxon>
        <taxon>Legionellaceae</taxon>
        <taxon>Legionella</taxon>
    </lineage>
</organism>
<dbReference type="Gene3D" id="2.30.38.10">
    <property type="entry name" value="Luciferase, Domain 3"/>
    <property type="match status" value="1"/>
</dbReference>
<protein>
    <submittedName>
        <fullName evidence="1">AMP-binding enzyme</fullName>
    </submittedName>
</protein>
<gene>
    <name evidence="1" type="ORF">clem_09350</name>
</gene>
<dbReference type="EMBL" id="CP016397">
    <property type="protein sequence ID" value="ASQ46420.1"/>
    <property type="molecule type" value="Genomic_DNA"/>
</dbReference>
<dbReference type="SUPFAM" id="SSF56801">
    <property type="entry name" value="Acetyl-CoA synthetase-like"/>
    <property type="match status" value="1"/>
</dbReference>
<dbReference type="AlphaFoldDB" id="A0A222P3I4"/>
<evidence type="ECO:0000313" key="2">
    <source>
        <dbReference type="Proteomes" id="UP000201728"/>
    </source>
</evidence>
<evidence type="ECO:0000313" key="1">
    <source>
        <dbReference type="EMBL" id="ASQ46420.1"/>
    </source>
</evidence>
<accession>A0A222P3I4</accession>
<reference evidence="2" key="1">
    <citation type="submission" date="2016-07" db="EMBL/GenBank/DDBJ databases">
        <authorList>
            <person name="Florea S."/>
            <person name="Webb J.S."/>
            <person name="Jaromczyk J."/>
            <person name="Schardl C.L."/>
        </authorList>
    </citation>
    <scope>NUCLEOTIDE SEQUENCE [LARGE SCALE GENOMIC DNA]</scope>
    <source>
        <strain evidence="2">CDC-D5610</strain>
    </source>
</reference>
<dbReference type="KEGG" id="lcd:clem_09350"/>
<sequence>MLTKIQNRFPETKIHKIYSLAEVSGRFCIMPSHLISIEEAVGMPMPGFSVEIRNEAGNICKHNEQSLICIRSK</sequence>
<dbReference type="Gene3D" id="3.40.50.980">
    <property type="match status" value="1"/>
</dbReference>
<dbReference type="Proteomes" id="UP000201728">
    <property type="component" value="Chromosome"/>
</dbReference>
<proteinExistence type="predicted"/>
<keyword evidence="2" id="KW-1185">Reference proteome</keyword>